<protein>
    <submittedName>
        <fullName evidence="1">Uncharacterized protein</fullName>
    </submittedName>
</protein>
<accession>A0A977KU77</accession>
<evidence type="ECO:0000313" key="1">
    <source>
        <dbReference type="EMBL" id="UXE60014.1"/>
    </source>
</evidence>
<sequence length="66" mass="7787">MTKLQLIQTEIETLTDDEFTCLKNWINELDAQQWENQIEEDSNSGRLDFLIEESLLEKSKGQLKEL</sequence>
<dbReference type="AlphaFoldDB" id="A0A977KU77"/>
<proteinExistence type="predicted"/>
<name>A0A977KU77_9CYAN</name>
<gene>
    <name evidence="1" type="ORF">KA717_30745</name>
</gene>
<dbReference type="Proteomes" id="UP001065613">
    <property type="component" value="Chromosome"/>
</dbReference>
<dbReference type="EMBL" id="CP073041">
    <property type="protein sequence ID" value="UXE60014.1"/>
    <property type="molecule type" value="Genomic_DNA"/>
</dbReference>
<reference evidence="1" key="1">
    <citation type="submission" date="2021-04" db="EMBL/GenBank/DDBJ databases">
        <title>Genome sequence of Woronichinia naegeliana from Washington state freshwater lake bloom.</title>
        <authorList>
            <person name="Dreher T.W."/>
        </authorList>
    </citation>
    <scope>NUCLEOTIDE SEQUENCE</scope>
    <source>
        <strain evidence="1">WA131</strain>
    </source>
</reference>
<dbReference type="KEGG" id="wna:KA717_30745"/>
<organism evidence="1">
    <name type="scientific">Woronichinia naegeliana WA131</name>
    <dbReference type="NCBI Taxonomy" id="2824559"/>
    <lineage>
        <taxon>Bacteria</taxon>
        <taxon>Bacillati</taxon>
        <taxon>Cyanobacteriota</taxon>
        <taxon>Cyanophyceae</taxon>
        <taxon>Synechococcales</taxon>
        <taxon>Coelosphaeriaceae</taxon>
        <taxon>Woronichinia</taxon>
    </lineage>
</organism>